<feature type="compositionally biased region" description="Polar residues" evidence="1">
    <location>
        <begin position="34"/>
        <end position="48"/>
    </location>
</feature>
<keyword evidence="3" id="KW-1185">Reference proteome</keyword>
<dbReference type="InterPro" id="IPR032675">
    <property type="entry name" value="LRR_dom_sf"/>
</dbReference>
<evidence type="ECO:0000313" key="2">
    <source>
        <dbReference type="EMBL" id="KAJ7748740.1"/>
    </source>
</evidence>
<accession>A0AAD7IR30</accession>
<dbReference type="Gene3D" id="3.80.10.10">
    <property type="entry name" value="Ribonuclease Inhibitor"/>
    <property type="match status" value="1"/>
</dbReference>
<proteinExistence type="predicted"/>
<gene>
    <name evidence="2" type="ORF">DFH07DRAFT_829656</name>
</gene>
<comment type="caution">
    <text evidence="2">The sequence shown here is derived from an EMBL/GenBank/DDBJ whole genome shotgun (WGS) entry which is preliminary data.</text>
</comment>
<sequence length="375" mass="42385">MSMQELEASLEKISADIALQREVLKKLENKKNTRTTPAQRLPRSNGTASPRDFVRNFRPISFSPPRTGIPQYYHATFKRLQYVDQHCTIHPAAVGCHSCRFFPSPRLRTRFGRLASTRREPSFVHVLETLAIHGSDGGYGDCPAPPILEVLHLVPNLVEFTIDVEEVYDLVYDIPESPEQLVLPALRRLMFGGQLHDVQGTGEIIKCFSLPYLQTLRLSITAFAAHDLTRFLRRSSPPIQELIIAGCGDFSDFSPGLEEFFRLVPSLAQLELWGTEGQFVGDLFYAFAESPTHILPNLRSLTIHLYSNPMRPALWTTLLTALSGRRSQLTYFKMVQQMPWALDPEPSVYGALRQLVVGGMEIYIGTEERSFVPRP</sequence>
<evidence type="ECO:0000256" key="1">
    <source>
        <dbReference type="SAM" id="MobiDB-lite"/>
    </source>
</evidence>
<dbReference type="EMBL" id="JARJLG010000088">
    <property type="protein sequence ID" value="KAJ7748740.1"/>
    <property type="molecule type" value="Genomic_DNA"/>
</dbReference>
<dbReference type="Proteomes" id="UP001215280">
    <property type="component" value="Unassembled WGS sequence"/>
</dbReference>
<reference evidence="2" key="1">
    <citation type="submission" date="2023-03" db="EMBL/GenBank/DDBJ databases">
        <title>Massive genome expansion in bonnet fungi (Mycena s.s.) driven by repeated elements and novel gene families across ecological guilds.</title>
        <authorList>
            <consortium name="Lawrence Berkeley National Laboratory"/>
            <person name="Harder C.B."/>
            <person name="Miyauchi S."/>
            <person name="Viragh M."/>
            <person name="Kuo A."/>
            <person name="Thoen E."/>
            <person name="Andreopoulos B."/>
            <person name="Lu D."/>
            <person name="Skrede I."/>
            <person name="Drula E."/>
            <person name="Henrissat B."/>
            <person name="Morin E."/>
            <person name="Kohler A."/>
            <person name="Barry K."/>
            <person name="LaButti K."/>
            <person name="Morin E."/>
            <person name="Salamov A."/>
            <person name="Lipzen A."/>
            <person name="Mereny Z."/>
            <person name="Hegedus B."/>
            <person name="Baldrian P."/>
            <person name="Stursova M."/>
            <person name="Weitz H."/>
            <person name="Taylor A."/>
            <person name="Grigoriev I.V."/>
            <person name="Nagy L.G."/>
            <person name="Martin F."/>
            <person name="Kauserud H."/>
        </authorList>
    </citation>
    <scope>NUCLEOTIDE SEQUENCE</scope>
    <source>
        <strain evidence="2">CBHHK188m</strain>
    </source>
</reference>
<feature type="region of interest" description="Disordered" evidence="1">
    <location>
        <begin position="28"/>
        <end position="52"/>
    </location>
</feature>
<dbReference type="SUPFAM" id="SSF52047">
    <property type="entry name" value="RNI-like"/>
    <property type="match status" value="1"/>
</dbReference>
<evidence type="ECO:0000313" key="3">
    <source>
        <dbReference type="Proteomes" id="UP001215280"/>
    </source>
</evidence>
<dbReference type="AlphaFoldDB" id="A0AAD7IR30"/>
<protein>
    <submittedName>
        <fullName evidence="2">Uncharacterized protein</fullName>
    </submittedName>
</protein>
<organism evidence="2 3">
    <name type="scientific">Mycena maculata</name>
    <dbReference type="NCBI Taxonomy" id="230809"/>
    <lineage>
        <taxon>Eukaryota</taxon>
        <taxon>Fungi</taxon>
        <taxon>Dikarya</taxon>
        <taxon>Basidiomycota</taxon>
        <taxon>Agaricomycotina</taxon>
        <taxon>Agaricomycetes</taxon>
        <taxon>Agaricomycetidae</taxon>
        <taxon>Agaricales</taxon>
        <taxon>Marasmiineae</taxon>
        <taxon>Mycenaceae</taxon>
        <taxon>Mycena</taxon>
    </lineage>
</organism>
<name>A0AAD7IR30_9AGAR</name>